<keyword evidence="4" id="KW-1185">Reference proteome</keyword>
<feature type="region of interest" description="Disordered" evidence="1">
    <location>
        <begin position="175"/>
        <end position="196"/>
    </location>
</feature>
<sequence>MKAINKKILAGTIAASFVLGVGFVGSLHNQAFAATDSTSTTAQTQKTAKNGSSFGGFGNHGDRGGRMGGSNQGAPAGKGMGGMHGGNLLKEAATILGTDESSLQTSLQGGQTLLDLATAAGLSEDDFVAKLVAAETTSINAQVTAGTLTQDQADKLTADLATRIKNQVENKGFAGKNGGFSGAPGASGGKGMGGRSGGNLLKEAATILGTDESTLQTSLQGGQSLLDLATAAGLSEDDFLAKLTAAETASINEQVTAGTLTQTQADQMISDLSTRLKQRIENAGIQGGKDGQGHGGKGFGFGGFESLTTILGITQDELKTQLDAGKSVAEVASAQGISEDDLISKLKDSMNDKLKQFVEDKHQKPAAPASGAETGDSTAAVN</sequence>
<feature type="compositionally biased region" description="Low complexity" evidence="1">
    <location>
        <begin position="35"/>
        <end position="52"/>
    </location>
</feature>
<evidence type="ECO:0000256" key="1">
    <source>
        <dbReference type="SAM" id="MobiDB-lite"/>
    </source>
</evidence>
<keyword evidence="2" id="KW-0732">Signal</keyword>
<feature type="region of interest" description="Disordered" evidence="1">
    <location>
        <begin position="35"/>
        <end position="74"/>
    </location>
</feature>
<dbReference type="RefSeq" id="WP_235119338.1">
    <property type="nucleotide sequence ID" value="NZ_CP090978.1"/>
</dbReference>
<feature type="chain" id="PRO_5045503611" evidence="2">
    <location>
        <begin position="34"/>
        <end position="382"/>
    </location>
</feature>
<protein>
    <submittedName>
        <fullName evidence="3">Uncharacterized protein</fullName>
    </submittedName>
</protein>
<dbReference type="Proteomes" id="UP001649230">
    <property type="component" value="Chromosome"/>
</dbReference>
<gene>
    <name evidence="3" type="ORF">L0M14_26035</name>
</gene>
<feature type="signal peptide" evidence="2">
    <location>
        <begin position="1"/>
        <end position="33"/>
    </location>
</feature>
<organism evidence="3 4">
    <name type="scientific">Paenibacillus hexagrammi</name>
    <dbReference type="NCBI Taxonomy" id="2908839"/>
    <lineage>
        <taxon>Bacteria</taxon>
        <taxon>Bacillati</taxon>
        <taxon>Bacillota</taxon>
        <taxon>Bacilli</taxon>
        <taxon>Bacillales</taxon>
        <taxon>Paenibacillaceae</taxon>
        <taxon>Paenibacillus</taxon>
    </lineage>
</organism>
<feature type="compositionally biased region" description="Basic and acidic residues" evidence="1">
    <location>
        <begin position="354"/>
        <end position="363"/>
    </location>
</feature>
<evidence type="ECO:0000313" key="3">
    <source>
        <dbReference type="EMBL" id="UJF32996.1"/>
    </source>
</evidence>
<feature type="region of interest" description="Disordered" evidence="1">
    <location>
        <begin position="354"/>
        <end position="382"/>
    </location>
</feature>
<name>A0ABY3SGE3_9BACL</name>
<reference evidence="3 4" key="1">
    <citation type="journal article" date="2024" name="Int. J. Syst. Evol. Microbiol.">
        <title>Paenibacillus hexagrammi sp. nov., a novel bacterium isolated from the gut content of Hexagrammos agrammus.</title>
        <authorList>
            <person name="Jung H.K."/>
            <person name="Kim D.G."/>
            <person name="Zin H."/>
            <person name="Park J."/>
            <person name="Jung H."/>
            <person name="Kim Y.O."/>
            <person name="Kong H.J."/>
            <person name="Kim J.W."/>
            <person name="Kim Y.S."/>
        </authorList>
    </citation>
    <scope>NUCLEOTIDE SEQUENCE [LARGE SCALE GENOMIC DNA]</scope>
    <source>
        <strain evidence="3 4">YPD9-1</strain>
    </source>
</reference>
<proteinExistence type="predicted"/>
<evidence type="ECO:0000256" key="2">
    <source>
        <dbReference type="SAM" id="SignalP"/>
    </source>
</evidence>
<evidence type="ECO:0000313" key="4">
    <source>
        <dbReference type="Proteomes" id="UP001649230"/>
    </source>
</evidence>
<dbReference type="EMBL" id="CP090978">
    <property type="protein sequence ID" value="UJF32996.1"/>
    <property type="molecule type" value="Genomic_DNA"/>
</dbReference>
<accession>A0ABY3SGE3</accession>